<dbReference type="PANTHER" id="PTHR16684:SF11">
    <property type="entry name" value="CENTROMERE PROTEIN C"/>
    <property type="match status" value="1"/>
</dbReference>
<dbReference type="AlphaFoldDB" id="A0A2N9FCW3"/>
<evidence type="ECO:0000313" key="5">
    <source>
        <dbReference type="EMBL" id="SPC84968.1"/>
    </source>
</evidence>
<keyword evidence="3" id="KW-0539">Nucleus</keyword>
<dbReference type="GO" id="GO:0051315">
    <property type="term" value="P:attachment of mitotic spindle microtubules to kinetochore"/>
    <property type="evidence" value="ECO:0007669"/>
    <property type="project" value="TreeGrafter"/>
</dbReference>
<reference evidence="5" key="1">
    <citation type="submission" date="2018-02" db="EMBL/GenBank/DDBJ databases">
        <authorList>
            <person name="Cohen D.B."/>
            <person name="Kent A.D."/>
        </authorList>
    </citation>
    <scope>NUCLEOTIDE SEQUENCE</scope>
</reference>
<dbReference type="PANTHER" id="PTHR16684">
    <property type="entry name" value="CENTROMERE PROTEIN C"/>
    <property type="match status" value="1"/>
</dbReference>
<comment type="subcellular location">
    <subcellularLocation>
        <location evidence="1">Nucleus</location>
    </subcellularLocation>
</comment>
<proteinExistence type="inferred from homology"/>
<dbReference type="GO" id="GO:0005634">
    <property type="term" value="C:nucleus"/>
    <property type="evidence" value="ECO:0007669"/>
    <property type="project" value="UniProtKB-SubCell"/>
</dbReference>
<dbReference type="GO" id="GO:0051455">
    <property type="term" value="P:spindle attachment to meiosis I kinetochore"/>
    <property type="evidence" value="ECO:0007669"/>
    <property type="project" value="TreeGrafter"/>
</dbReference>
<evidence type="ECO:0000256" key="1">
    <source>
        <dbReference type="ARBA" id="ARBA00004123"/>
    </source>
</evidence>
<dbReference type="InterPro" id="IPR028386">
    <property type="entry name" value="CENP-C/Mif2/cnp3"/>
</dbReference>
<organism evidence="5">
    <name type="scientific">Fagus sylvatica</name>
    <name type="common">Beechnut</name>
    <dbReference type="NCBI Taxonomy" id="28930"/>
    <lineage>
        <taxon>Eukaryota</taxon>
        <taxon>Viridiplantae</taxon>
        <taxon>Streptophyta</taxon>
        <taxon>Embryophyta</taxon>
        <taxon>Tracheophyta</taxon>
        <taxon>Spermatophyta</taxon>
        <taxon>Magnoliopsida</taxon>
        <taxon>eudicotyledons</taxon>
        <taxon>Gunneridae</taxon>
        <taxon>Pentapetalae</taxon>
        <taxon>rosids</taxon>
        <taxon>fabids</taxon>
        <taxon>Fagales</taxon>
        <taxon>Fagaceae</taxon>
        <taxon>Fagus</taxon>
    </lineage>
</organism>
<evidence type="ECO:0000256" key="2">
    <source>
        <dbReference type="ARBA" id="ARBA00010291"/>
    </source>
</evidence>
<evidence type="ECO:0000256" key="4">
    <source>
        <dbReference type="SAM" id="MobiDB-lite"/>
    </source>
</evidence>
<evidence type="ECO:0000256" key="3">
    <source>
        <dbReference type="ARBA" id="ARBA00023242"/>
    </source>
</evidence>
<dbReference type="EMBL" id="OIVN01000746">
    <property type="protein sequence ID" value="SPC84968.1"/>
    <property type="molecule type" value="Genomic_DNA"/>
</dbReference>
<gene>
    <name evidence="5" type="ORF">FSB_LOCUS12850</name>
</gene>
<comment type="similarity">
    <text evidence="2">Belongs to the CENP-C/MIF2 family.</text>
</comment>
<protein>
    <submittedName>
        <fullName evidence="5">Uncharacterized protein</fullName>
    </submittedName>
</protein>
<dbReference type="GO" id="GO:0019237">
    <property type="term" value="F:centromeric DNA binding"/>
    <property type="evidence" value="ECO:0007669"/>
    <property type="project" value="InterPro"/>
</dbReference>
<dbReference type="GO" id="GO:0051382">
    <property type="term" value="P:kinetochore assembly"/>
    <property type="evidence" value="ECO:0007669"/>
    <property type="project" value="InterPro"/>
</dbReference>
<dbReference type="GO" id="GO:0000776">
    <property type="term" value="C:kinetochore"/>
    <property type="evidence" value="ECO:0007669"/>
    <property type="project" value="InterPro"/>
</dbReference>
<feature type="region of interest" description="Disordered" evidence="4">
    <location>
        <begin position="224"/>
        <end position="252"/>
    </location>
</feature>
<name>A0A2N9FCW3_FAGSY</name>
<sequence length="732" mass="79839">MVAEPRSSDPVDPLSSYSGLALFPTTFQVPPDPSKPSPADIDAIHNHLKSIVLSLTLQALRSPNKLLEQAKMILDGSSELLNSEIANFLEPKEKKEIGVAPAKETLPERRPGLGRKRARFNLKPSLSQPAVSLEPSLDIDQLKDPEEFFSAYERLENAKREIQKQIGGVSMDLDQHNPSTTVRQRRPGILGRLVKYKHRYSSVISENNVNVVSTQETLESDIVGPTDDMEKHKTDQNVASQESELAGSMDKSEKKVSDILDELLSGTFEDLEGDGAVSILQKRLQIKPIDLEKLSLPELQDIQKIKLNMSRGNISKPRKALSDIDNLLKGISSKTPVKLIQEAEISVHHIASPTPPRSPFAPFSSLQKHILRSKPSNDPFSILDFDHSQEITSSPIESLHKESDPNASGKQLNNCDELKSPLIEEDDTAVAKTGSPEAAIGDLPYDEAIVHDNSSKASVGVYVGSSGTHVGLEDNVGSFNMDNEFIDEQLSRHDADMSARANGPNILEDKVEDMLQEPVEAVATPQTDVNMADATGENLNDIQSILDQSSPAVVEEHAAHGIQIPRRCSRTAYRGEAQGSGQDLWSIGKANDYYMDASTRVALKDQHLALVLVAVSDISILGSVAYGFMVDLVSDNGAWWIDLAENGGLCSVIVRNRSLVCTVRPAGQCSVIARKYGVLPISKDTCPAYASLATVIGLKYASPSKDDGEPTLKVKSYVSDEYKELVELAALH</sequence>
<accession>A0A2N9FCW3</accession>